<dbReference type="GO" id="GO:0000160">
    <property type="term" value="P:phosphorelay signal transduction system"/>
    <property type="evidence" value="ECO:0007669"/>
    <property type="project" value="InterPro"/>
</dbReference>
<accession>A0A9X2DYY4</accession>
<dbReference type="InterPro" id="IPR002586">
    <property type="entry name" value="CobQ/CobB/MinD/ParA_Nub-bd_dom"/>
</dbReference>
<gene>
    <name evidence="3" type="ORF">NB037_04190</name>
</gene>
<dbReference type="PANTHER" id="PTHR43384:SF13">
    <property type="entry name" value="SLR0110 PROTEIN"/>
    <property type="match status" value="1"/>
</dbReference>
<dbReference type="InterPro" id="IPR001789">
    <property type="entry name" value="Sig_transdc_resp-reg_receiver"/>
</dbReference>
<dbReference type="PROSITE" id="PS50110">
    <property type="entry name" value="RESPONSE_REGULATORY"/>
    <property type="match status" value="1"/>
</dbReference>
<dbReference type="Gene3D" id="3.40.50.300">
    <property type="entry name" value="P-loop containing nucleotide triphosphate hydrolases"/>
    <property type="match status" value="1"/>
</dbReference>
<name>A0A9X2DYY4_9MICO</name>
<dbReference type="GO" id="GO:0005524">
    <property type="term" value="F:ATP binding"/>
    <property type="evidence" value="ECO:0007669"/>
    <property type="project" value="TreeGrafter"/>
</dbReference>
<dbReference type="RefSeq" id="WP_251944008.1">
    <property type="nucleotide sequence ID" value="NZ_JAMRYM010000008.1"/>
</dbReference>
<dbReference type="InterPro" id="IPR011006">
    <property type="entry name" value="CheY-like_superfamily"/>
</dbReference>
<evidence type="ECO:0000313" key="4">
    <source>
        <dbReference type="Proteomes" id="UP001155240"/>
    </source>
</evidence>
<evidence type="ECO:0000256" key="1">
    <source>
        <dbReference type="PROSITE-ProRule" id="PRU00169"/>
    </source>
</evidence>
<reference evidence="3" key="1">
    <citation type="submission" date="2022-06" db="EMBL/GenBank/DDBJ databases">
        <title>Whole genome shotgun sequencing (WGS) of Rathayibacter sp. ZW T2_19, isolated from stored onions (Allium cepa).</title>
        <authorList>
            <person name="Stoll D.A."/>
            <person name="Huch M."/>
        </authorList>
    </citation>
    <scope>NUCLEOTIDE SEQUENCE</scope>
    <source>
        <strain evidence="3">ZW T2_19</strain>
    </source>
</reference>
<sequence length="394" mass="40770">MTRFLAVTDSATFVDRVSAALAGDDDSGVTALPAAATGLRPEAILPPPGDDPVDVVLIGPGVENGTALRFAAALDTAFPRITLVLVAEPDPDLAVAAMRAGIRDVLSPDADDDSLGDVIRRSSRAAQARIGDRPAAPRGGREKKVIVVLSPKGGVGKTTLSVNLAVALGSAAPLSTVLVDLDAQFGDVASALGLDPVHTLRDAVGPAASSDLLVLKAYLSVHEAGFYSLAAPIDPADADRISSDAVTHLLRQLSSDFATVVVDTSAGLTDHTLAALEVATDALFVTAMDVPGVRGLRRELTVLEELGLLPENRHLVVNLAEKKSGITVKDIEATVRMSVTAVLPRSADLALATNTGRPLLLAKRRSRAAVLLARLAGAFTGAEGTAQQRRVRIQ</sequence>
<feature type="domain" description="Response regulatory" evidence="2">
    <location>
        <begin position="3"/>
        <end position="123"/>
    </location>
</feature>
<dbReference type="SUPFAM" id="SSF52172">
    <property type="entry name" value="CheY-like"/>
    <property type="match status" value="1"/>
</dbReference>
<dbReference type="GO" id="GO:0016887">
    <property type="term" value="F:ATP hydrolysis activity"/>
    <property type="evidence" value="ECO:0007669"/>
    <property type="project" value="TreeGrafter"/>
</dbReference>
<evidence type="ECO:0000313" key="3">
    <source>
        <dbReference type="EMBL" id="MCM6761611.1"/>
    </source>
</evidence>
<dbReference type="Proteomes" id="UP001155240">
    <property type="component" value="Unassembled WGS sequence"/>
</dbReference>
<dbReference type="InterPro" id="IPR027417">
    <property type="entry name" value="P-loop_NTPase"/>
</dbReference>
<dbReference type="GO" id="GO:0005829">
    <property type="term" value="C:cytosol"/>
    <property type="evidence" value="ECO:0007669"/>
    <property type="project" value="TreeGrafter"/>
</dbReference>
<dbReference type="SUPFAM" id="SSF52540">
    <property type="entry name" value="P-loop containing nucleoside triphosphate hydrolases"/>
    <property type="match status" value="1"/>
</dbReference>
<evidence type="ECO:0000259" key="2">
    <source>
        <dbReference type="PROSITE" id="PS50110"/>
    </source>
</evidence>
<dbReference type="Pfam" id="PF01656">
    <property type="entry name" value="CbiA"/>
    <property type="match status" value="1"/>
</dbReference>
<dbReference type="PANTHER" id="PTHR43384">
    <property type="entry name" value="SEPTUM SITE-DETERMINING PROTEIN MIND HOMOLOG, CHLOROPLASTIC-RELATED"/>
    <property type="match status" value="1"/>
</dbReference>
<dbReference type="GO" id="GO:0051782">
    <property type="term" value="P:negative regulation of cell division"/>
    <property type="evidence" value="ECO:0007669"/>
    <property type="project" value="TreeGrafter"/>
</dbReference>
<comment type="caution">
    <text evidence="3">The sequence shown here is derived from an EMBL/GenBank/DDBJ whole genome shotgun (WGS) entry which is preliminary data.</text>
</comment>
<dbReference type="AlphaFoldDB" id="A0A9X2DYY4"/>
<protein>
    <submittedName>
        <fullName evidence="3">AAA family ATPase</fullName>
    </submittedName>
</protein>
<dbReference type="InterPro" id="IPR050625">
    <property type="entry name" value="ParA/MinD_ATPase"/>
</dbReference>
<keyword evidence="4" id="KW-1185">Reference proteome</keyword>
<organism evidence="3 4">
    <name type="scientific">Rathayibacter rubneri</name>
    <dbReference type="NCBI Taxonomy" id="2950106"/>
    <lineage>
        <taxon>Bacteria</taxon>
        <taxon>Bacillati</taxon>
        <taxon>Actinomycetota</taxon>
        <taxon>Actinomycetes</taxon>
        <taxon>Micrococcales</taxon>
        <taxon>Microbacteriaceae</taxon>
        <taxon>Rathayibacter</taxon>
    </lineage>
</organism>
<dbReference type="GO" id="GO:0009898">
    <property type="term" value="C:cytoplasmic side of plasma membrane"/>
    <property type="evidence" value="ECO:0007669"/>
    <property type="project" value="TreeGrafter"/>
</dbReference>
<proteinExistence type="predicted"/>
<dbReference type="EMBL" id="JAMRYM010000008">
    <property type="protein sequence ID" value="MCM6761611.1"/>
    <property type="molecule type" value="Genomic_DNA"/>
</dbReference>
<dbReference type="Gene3D" id="3.40.50.2300">
    <property type="match status" value="1"/>
</dbReference>
<comment type="caution">
    <text evidence="1">Lacks conserved residue(s) required for the propagation of feature annotation.</text>
</comment>